<accession>A0A418AHK0</accession>
<feature type="compositionally biased region" description="Polar residues" evidence="1">
    <location>
        <begin position="113"/>
        <end position="134"/>
    </location>
</feature>
<feature type="compositionally biased region" description="Acidic residues" evidence="1">
    <location>
        <begin position="58"/>
        <end position="75"/>
    </location>
</feature>
<dbReference type="Proteomes" id="UP000285060">
    <property type="component" value="Unassembled WGS sequence"/>
</dbReference>
<evidence type="ECO:0000313" key="3">
    <source>
        <dbReference type="EMBL" id="RHY21564.1"/>
    </source>
</evidence>
<feature type="region of interest" description="Disordered" evidence="1">
    <location>
        <begin position="209"/>
        <end position="249"/>
    </location>
</feature>
<name>A0A418AHK0_9STRA</name>
<evidence type="ECO:0000259" key="2">
    <source>
        <dbReference type="Pfam" id="PF25597"/>
    </source>
</evidence>
<feature type="domain" description="Retroviral polymerase SH3-like" evidence="2">
    <location>
        <begin position="5"/>
        <end position="55"/>
    </location>
</feature>
<gene>
    <name evidence="3" type="ORF">DYB32_009778</name>
</gene>
<dbReference type="EMBL" id="QUSY01002344">
    <property type="protein sequence ID" value="RHY21564.1"/>
    <property type="molecule type" value="Genomic_DNA"/>
</dbReference>
<dbReference type="InterPro" id="IPR057670">
    <property type="entry name" value="SH3_retrovirus"/>
</dbReference>
<evidence type="ECO:0000313" key="4">
    <source>
        <dbReference type="Proteomes" id="UP000285060"/>
    </source>
</evidence>
<reference evidence="3 4" key="1">
    <citation type="submission" date="2018-08" db="EMBL/GenBank/DDBJ databases">
        <title>Aphanomyces genome sequencing and annotation.</title>
        <authorList>
            <person name="Minardi D."/>
            <person name="Oidtmann B."/>
            <person name="Van Der Giezen M."/>
            <person name="Studholme D.J."/>
        </authorList>
    </citation>
    <scope>NUCLEOTIDE SEQUENCE [LARGE SCALE GENOMIC DNA]</scope>
    <source>
        <strain evidence="3 4">NJM0002</strain>
    </source>
</reference>
<feature type="region of interest" description="Disordered" evidence="1">
    <location>
        <begin position="57"/>
        <end position="165"/>
    </location>
</feature>
<evidence type="ECO:0000256" key="1">
    <source>
        <dbReference type="SAM" id="MobiDB-lite"/>
    </source>
</evidence>
<keyword evidence="4" id="KW-1185">Reference proteome</keyword>
<comment type="caution">
    <text evidence="3">The sequence shown here is derived from an EMBL/GenBank/DDBJ whole genome shotgun (WGS) entry which is preliminary data.</text>
</comment>
<dbReference type="AlphaFoldDB" id="A0A418AHK0"/>
<sequence length="331" mass="36876">MFKAPERHNKLAPKATLCIMVGYTENMKAYKLLDVENQKIIHGVQVRFLKNEFFGEPDLPEQIDDNDDSDSENDAPESGQHVPSHTATPPSMIQTAMRRASSTIAQSAAQSTRLSTPSCQPLLQHQGTLRTTQRPRAAAPTRTGPSIDKAGPAHAPEPQVSMTRGAKHDNPRQIMFKLYQDPVAHPAARSSRLPAQAEESLRSSFQSLRDNNEPMINRLEDNPTTSAPTRRNATEVPSAPTRASSRLRKPNPRYLNFAANEAERPLDTSLEGYHQEEIQEDSATYRIGNMEFACATVPIQLHPVPNSHKEAMASPDWRHWKAVMRPKSHSS</sequence>
<feature type="compositionally biased region" description="Low complexity" evidence="1">
    <location>
        <begin position="100"/>
        <end position="112"/>
    </location>
</feature>
<protein>
    <recommendedName>
        <fullName evidence="2">Retroviral polymerase SH3-like domain-containing protein</fullName>
    </recommendedName>
</protein>
<proteinExistence type="predicted"/>
<feature type="compositionally biased region" description="Polar residues" evidence="1">
    <location>
        <begin position="222"/>
        <end position="231"/>
    </location>
</feature>
<dbReference type="Pfam" id="PF25597">
    <property type="entry name" value="SH3_retrovirus"/>
    <property type="match status" value="1"/>
</dbReference>
<feature type="compositionally biased region" description="Polar residues" evidence="1">
    <location>
        <begin position="81"/>
        <end position="94"/>
    </location>
</feature>
<organism evidence="3 4">
    <name type="scientific">Aphanomyces invadans</name>
    <dbReference type="NCBI Taxonomy" id="157072"/>
    <lineage>
        <taxon>Eukaryota</taxon>
        <taxon>Sar</taxon>
        <taxon>Stramenopiles</taxon>
        <taxon>Oomycota</taxon>
        <taxon>Saprolegniomycetes</taxon>
        <taxon>Saprolegniales</taxon>
        <taxon>Verrucalvaceae</taxon>
        <taxon>Aphanomyces</taxon>
    </lineage>
</organism>